<dbReference type="AlphaFoldDB" id="A0A7L3UZI3"/>
<reference evidence="2 3" key="1">
    <citation type="submission" date="2019-09" db="EMBL/GenBank/DDBJ databases">
        <title>Bird 10,000 Genomes (B10K) Project - Family phase.</title>
        <authorList>
            <person name="Zhang G."/>
        </authorList>
    </citation>
    <scope>NUCLEOTIDE SEQUENCE [LARGE SCALE GENOMIC DNA]</scope>
    <source>
        <strain evidence="2">OUT-0049</strain>
        <tissue evidence="2">Muscle</tissue>
    </source>
</reference>
<evidence type="ECO:0000313" key="3">
    <source>
        <dbReference type="Proteomes" id="UP000553862"/>
    </source>
</evidence>
<feature type="non-terminal residue" evidence="2">
    <location>
        <position position="81"/>
    </location>
</feature>
<dbReference type="Pfam" id="PF22078">
    <property type="entry name" value="Ribosomal_bL9m_C"/>
    <property type="match status" value="1"/>
</dbReference>
<dbReference type="InterPro" id="IPR054302">
    <property type="entry name" value="Ribosomal_bL9m_C"/>
</dbReference>
<comment type="caution">
    <text evidence="2">The sequence shown here is derived from an EMBL/GenBank/DDBJ whole genome shotgun (WGS) entry which is preliminary data.</text>
</comment>
<dbReference type="GO" id="GO:0006412">
    <property type="term" value="P:translation"/>
    <property type="evidence" value="ECO:0007669"/>
    <property type="project" value="InterPro"/>
</dbReference>
<proteinExistence type="predicted"/>
<gene>
    <name evidence="2" type="primary">Mrpl9_0</name>
    <name evidence="2" type="ORF">MOLATE_R14949</name>
</gene>
<feature type="non-terminal residue" evidence="2">
    <location>
        <position position="1"/>
    </location>
</feature>
<accession>A0A7L3UZI3</accession>
<keyword evidence="3" id="KW-1185">Reference proteome</keyword>
<dbReference type="Proteomes" id="UP000553862">
    <property type="component" value="Unassembled WGS sequence"/>
</dbReference>
<dbReference type="EMBL" id="VZUF01137429">
    <property type="protein sequence ID" value="NXV57293.1"/>
    <property type="molecule type" value="Genomic_DNA"/>
</dbReference>
<name>A0A7L3UZI3_MOLAT</name>
<organism evidence="2 3">
    <name type="scientific">Molothrus ater</name>
    <name type="common">Brown-headed cowbird</name>
    <dbReference type="NCBI Taxonomy" id="84834"/>
    <lineage>
        <taxon>Eukaryota</taxon>
        <taxon>Metazoa</taxon>
        <taxon>Chordata</taxon>
        <taxon>Craniata</taxon>
        <taxon>Vertebrata</taxon>
        <taxon>Euteleostomi</taxon>
        <taxon>Archelosauria</taxon>
        <taxon>Archosauria</taxon>
        <taxon>Dinosauria</taxon>
        <taxon>Saurischia</taxon>
        <taxon>Theropoda</taxon>
        <taxon>Coelurosauria</taxon>
        <taxon>Aves</taxon>
        <taxon>Neognathae</taxon>
        <taxon>Neoaves</taxon>
        <taxon>Telluraves</taxon>
        <taxon>Australaves</taxon>
        <taxon>Passeriformes</taxon>
        <taxon>Passeroidea</taxon>
        <taxon>Icteridae</taxon>
        <taxon>Molothrus</taxon>
    </lineage>
</organism>
<dbReference type="GO" id="GO:0003735">
    <property type="term" value="F:structural constituent of ribosome"/>
    <property type="evidence" value="ECO:0007669"/>
    <property type="project" value="InterPro"/>
</dbReference>
<dbReference type="PANTHER" id="PTHR21368">
    <property type="entry name" value="50S RIBOSOMAL PROTEIN L9"/>
    <property type="match status" value="1"/>
</dbReference>
<protein>
    <submittedName>
        <fullName evidence="2">RM09 protein</fullName>
    </submittedName>
</protein>
<evidence type="ECO:0000313" key="2">
    <source>
        <dbReference type="EMBL" id="NXV57293.1"/>
    </source>
</evidence>
<dbReference type="GO" id="GO:0005840">
    <property type="term" value="C:ribosome"/>
    <property type="evidence" value="ECO:0007669"/>
    <property type="project" value="InterPro"/>
</dbReference>
<feature type="domain" description="Large ribosomal subunit protein bL9m C-terminal" evidence="1">
    <location>
        <begin position="4"/>
        <end position="69"/>
    </location>
</feature>
<dbReference type="InterPro" id="IPR000244">
    <property type="entry name" value="Ribosomal_bL9"/>
</dbReference>
<evidence type="ECO:0000259" key="1">
    <source>
        <dbReference type="Pfam" id="PF22078"/>
    </source>
</evidence>
<sequence length="81" mass="9309">PFAQTLEFLRRCRLQVGMKNNVSWELSPAIVARHFLKNLGVFVPPHALRLPPEPITRWGHFWCDVTVRGHRGDTEGTPRGH</sequence>